<keyword evidence="2" id="KW-1015">Disulfide bond</keyword>
<dbReference type="Pfam" id="PF13385">
    <property type="entry name" value="Laminin_G_3"/>
    <property type="match status" value="1"/>
</dbReference>
<comment type="caution">
    <text evidence="4">The sequence shown here is derived from an EMBL/GenBank/DDBJ whole genome shotgun (WGS) entry which is preliminary data.</text>
</comment>
<dbReference type="SMART" id="SM00560">
    <property type="entry name" value="LamGL"/>
    <property type="match status" value="1"/>
</dbReference>
<dbReference type="Gene3D" id="2.60.120.200">
    <property type="match status" value="1"/>
</dbReference>
<evidence type="ECO:0000259" key="3">
    <source>
        <dbReference type="SMART" id="SM00560"/>
    </source>
</evidence>
<dbReference type="InterPro" id="IPR006558">
    <property type="entry name" value="LamG-like"/>
</dbReference>
<reference evidence="5" key="1">
    <citation type="submission" date="2017-09" db="EMBL/GenBank/DDBJ databases">
        <title>Depth-based differentiation of microbial function through sediment-hosted aquifers and enrichment of novel symbionts in the deep terrestrial subsurface.</title>
        <authorList>
            <person name="Probst A.J."/>
            <person name="Ladd B."/>
            <person name="Jarett J.K."/>
            <person name="Geller-Mcgrath D.E."/>
            <person name="Sieber C.M.K."/>
            <person name="Emerson J.B."/>
            <person name="Anantharaman K."/>
            <person name="Thomas B.C."/>
            <person name="Malmstrom R."/>
            <person name="Stieglmeier M."/>
            <person name="Klingl A."/>
            <person name="Woyke T."/>
            <person name="Ryan C.M."/>
            <person name="Banfield J.F."/>
        </authorList>
    </citation>
    <scope>NUCLEOTIDE SEQUENCE [LARGE SCALE GENOMIC DNA]</scope>
</reference>
<evidence type="ECO:0000256" key="1">
    <source>
        <dbReference type="ARBA" id="ARBA00022729"/>
    </source>
</evidence>
<gene>
    <name evidence="4" type="ORF">CO083_04660</name>
</gene>
<dbReference type="AlphaFoldDB" id="A0A2M8DBU3"/>
<evidence type="ECO:0000256" key="2">
    <source>
        <dbReference type="ARBA" id="ARBA00023157"/>
    </source>
</evidence>
<dbReference type="SUPFAM" id="SSF49899">
    <property type="entry name" value="Concanavalin A-like lectins/glucanases"/>
    <property type="match status" value="1"/>
</dbReference>
<organism evidence="4 5">
    <name type="scientific">Candidatus Roizmanbacteria bacterium CG_4_9_14_0_8_um_filter_34_12</name>
    <dbReference type="NCBI Taxonomy" id="1974840"/>
    <lineage>
        <taxon>Bacteria</taxon>
        <taxon>Candidatus Roizmaniibacteriota</taxon>
    </lineage>
</organism>
<feature type="domain" description="LamG-like jellyroll fold" evidence="3">
    <location>
        <begin position="43"/>
        <end position="185"/>
    </location>
</feature>
<accession>A0A2M8DBU3</accession>
<sequence>SGLGNNGTNYGATTGVAGKFNKAYSFDGANDYVSVPYGDFVNESFSWSGWIKIDTNDYRMITDDRNTSSWNGWYIRHRGDNGDGSRIFDFYVKNASGQTGITGTTQPNLGQWYHLVVTYEYIGNGTSKMNMYVNGAKDATEITNAYGVDAASADNRIGCYSGGGGAWVDGIIDNVAIYNRALTPEEIRKAYEASPLSSSCVYTCNGSKFCNPTSDTCCNTLYCNNKTCIYPDRKVIPDVNYYYRTISTTGANKSDFSDKVSGKTICVPPSLMREK</sequence>
<keyword evidence="1" id="KW-0732">Signal</keyword>
<evidence type="ECO:0000313" key="4">
    <source>
        <dbReference type="EMBL" id="PJB87884.1"/>
    </source>
</evidence>
<name>A0A2M8DBU3_9BACT</name>
<dbReference type="InterPro" id="IPR013320">
    <property type="entry name" value="ConA-like_dom_sf"/>
</dbReference>
<dbReference type="Proteomes" id="UP000229706">
    <property type="component" value="Unassembled WGS sequence"/>
</dbReference>
<protein>
    <recommendedName>
        <fullName evidence="3">LamG-like jellyroll fold domain-containing protein</fullName>
    </recommendedName>
</protein>
<feature type="non-terminal residue" evidence="4">
    <location>
        <position position="1"/>
    </location>
</feature>
<proteinExistence type="predicted"/>
<dbReference type="EMBL" id="PFTH01000175">
    <property type="protein sequence ID" value="PJB87884.1"/>
    <property type="molecule type" value="Genomic_DNA"/>
</dbReference>
<evidence type="ECO:0000313" key="5">
    <source>
        <dbReference type="Proteomes" id="UP000229706"/>
    </source>
</evidence>